<comment type="caution">
    <text evidence="1">The sequence shown here is derived from an EMBL/GenBank/DDBJ whole genome shotgun (WGS) entry which is preliminary data.</text>
</comment>
<organism evidence="1 2">
    <name type="scientific">Aliikangiella maris</name>
    <dbReference type="NCBI Taxonomy" id="3162458"/>
    <lineage>
        <taxon>Bacteria</taxon>
        <taxon>Pseudomonadati</taxon>
        <taxon>Pseudomonadota</taxon>
        <taxon>Gammaproteobacteria</taxon>
        <taxon>Oceanospirillales</taxon>
        <taxon>Pleioneaceae</taxon>
        <taxon>Aliikangiella</taxon>
    </lineage>
</organism>
<accession>A0ABV2BNS2</accession>
<evidence type="ECO:0000313" key="2">
    <source>
        <dbReference type="Proteomes" id="UP001548189"/>
    </source>
</evidence>
<reference evidence="1 2" key="1">
    <citation type="submission" date="2024-06" db="EMBL/GenBank/DDBJ databases">
        <authorList>
            <person name="Li F."/>
        </authorList>
    </citation>
    <scope>NUCLEOTIDE SEQUENCE [LARGE SCALE GENOMIC DNA]</scope>
    <source>
        <strain evidence="1 2">GXAS 311</strain>
    </source>
</reference>
<gene>
    <name evidence="1" type="ORF">ABVT43_00505</name>
</gene>
<protein>
    <submittedName>
        <fullName evidence="1">O-antigen polymerase</fullName>
    </submittedName>
</protein>
<keyword evidence="2" id="KW-1185">Reference proteome</keyword>
<dbReference type="Proteomes" id="UP001548189">
    <property type="component" value="Unassembled WGS sequence"/>
</dbReference>
<dbReference type="NCBIfam" id="TIGR04370">
    <property type="entry name" value="glyco_rpt_poly"/>
    <property type="match status" value="1"/>
</dbReference>
<sequence>MSNIVYTLLSGIILLNFSYLCYRYSRSVVSPAFTFSSVWAVSLVFLSITPLMGFYAVNSFSVLIFIFGAIVFSLTSLSIQFISACLQKSKKSGQLETLNYDKLLVFFIAISIIFLPLLVIEIMSYGSSVPEIAYNLRQATLNGEKIGSFFTANYFVIAYFLSILFIYAISKKLVRITPVILSLVPFLALTLLLTGRSALISLILAWVFTYVFSGGKISIKVATSFFVAFMLVLVLGATLVSKVDVAEASLGESIYILLVHIVDYLFQGPVLFSHYFDNQIHIRESWDTLNSVCHALSKLGLCTPISNVHADDAYFGNNKLGNVYSMYFAIFPHYSYIGIVFFIVLYSSLCTYFFEKAKHGSVFSLVASGFLYSAIVLSIYKDGFGSAFWLFIKFYLISIAIVALFSNRGLFNRIKT</sequence>
<dbReference type="EMBL" id="JBEVCJ010000001">
    <property type="protein sequence ID" value="MET1253596.1"/>
    <property type="molecule type" value="Genomic_DNA"/>
</dbReference>
<evidence type="ECO:0000313" key="1">
    <source>
        <dbReference type="EMBL" id="MET1253596.1"/>
    </source>
</evidence>
<proteinExistence type="predicted"/>
<name>A0ABV2BNS2_9GAMM</name>